<dbReference type="InterPro" id="IPR034904">
    <property type="entry name" value="FSCA_dom_sf"/>
</dbReference>
<gene>
    <name evidence="3" type="ORF">SAMN05216251_106160</name>
</gene>
<feature type="region of interest" description="Disordered" evidence="1">
    <location>
        <begin position="240"/>
        <end position="262"/>
    </location>
</feature>
<proteinExistence type="predicted"/>
<dbReference type="SUPFAM" id="SSF117916">
    <property type="entry name" value="Fe-S cluster assembly (FSCA) domain-like"/>
    <property type="match status" value="1"/>
</dbReference>
<evidence type="ECO:0000313" key="3">
    <source>
        <dbReference type="EMBL" id="SFE90955.1"/>
    </source>
</evidence>
<protein>
    <submittedName>
        <fullName evidence="3">Metal-sulfur cluster biosynthetic enzyme</fullName>
    </submittedName>
</protein>
<evidence type="ECO:0000259" key="2">
    <source>
        <dbReference type="Pfam" id="PF01883"/>
    </source>
</evidence>
<dbReference type="RefSeq" id="WP_093713541.1">
    <property type="nucleotide sequence ID" value="NZ_FONG01000006.1"/>
</dbReference>
<dbReference type="OrthoDB" id="153551at2"/>
<name>A0A1I2EDM6_9ACTN</name>
<organism evidence="3 4">
    <name type="scientific">Actinacidiphila alni</name>
    <dbReference type="NCBI Taxonomy" id="380248"/>
    <lineage>
        <taxon>Bacteria</taxon>
        <taxon>Bacillati</taxon>
        <taxon>Actinomycetota</taxon>
        <taxon>Actinomycetes</taxon>
        <taxon>Kitasatosporales</taxon>
        <taxon>Streptomycetaceae</taxon>
        <taxon>Actinacidiphila</taxon>
    </lineage>
</organism>
<evidence type="ECO:0000256" key="1">
    <source>
        <dbReference type="SAM" id="MobiDB-lite"/>
    </source>
</evidence>
<dbReference type="Gene3D" id="3.30.300.130">
    <property type="entry name" value="Fe-S cluster assembly (FSCA)"/>
    <property type="match status" value="1"/>
</dbReference>
<dbReference type="Proteomes" id="UP000199323">
    <property type="component" value="Unassembled WGS sequence"/>
</dbReference>
<dbReference type="STRING" id="380248.SAMN05216251_106160"/>
<sequence length="262" mass="28258">MTTVTRPPDRTRTGVEERVWAALGTVRDPELDQPITALCFVTEAVVRDHGPAGSAVLVRLRLPTYFCAPNFAFLMVADAHDAVRAVPGVTAVEIRLEDHFAADEINAGVAAQGGFAGTFPQLAGGELAELRLAFLRKAHLACLERACRRLRQDGWQVEDLTRARLSDLPASPERDSLLRRRADLGLPTDHDAPLVVHDDGTPVSADDLPARLRFARAVRVSVDGNATMCRGLLETRYGVPAADEHGTDGASAAPSPDEEDAR</sequence>
<reference evidence="4" key="1">
    <citation type="submission" date="2016-10" db="EMBL/GenBank/DDBJ databases">
        <authorList>
            <person name="Varghese N."/>
            <person name="Submissions S."/>
        </authorList>
    </citation>
    <scope>NUCLEOTIDE SEQUENCE [LARGE SCALE GENOMIC DNA]</scope>
    <source>
        <strain evidence="4">CGMCC 4.3510</strain>
    </source>
</reference>
<dbReference type="EMBL" id="FONG01000006">
    <property type="protein sequence ID" value="SFE90955.1"/>
    <property type="molecule type" value="Genomic_DNA"/>
</dbReference>
<keyword evidence="4" id="KW-1185">Reference proteome</keyword>
<evidence type="ECO:0000313" key="4">
    <source>
        <dbReference type="Proteomes" id="UP000199323"/>
    </source>
</evidence>
<dbReference type="AlphaFoldDB" id="A0A1I2EDM6"/>
<feature type="domain" description="MIP18 family-like" evidence="2">
    <location>
        <begin position="16"/>
        <end position="94"/>
    </location>
</feature>
<accession>A0A1I2EDM6</accession>
<dbReference type="InterPro" id="IPR002744">
    <property type="entry name" value="MIP18-like"/>
</dbReference>
<dbReference type="Pfam" id="PF01883">
    <property type="entry name" value="FeS_assembly_P"/>
    <property type="match status" value="1"/>
</dbReference>